<gene>
    <name evidence="2" type="ORF">Lqui_2365</name>
</gene>
<dbReference type="RefSeq" id="WP_058508450.1">
    <property type="nucleotide sequence ID" value="NZ_CAAAIK010000035.1"/>
</dbReference>
<evidence type="ECO:0000313" key="3">
    <source>
        <dbReference type="Proteomes" id="UP000054618"/>
    </source>
</evidence>
<keyword evidence="3" id="KW-1185">Reference proteome</keyword>
<dbReference type="GO" id="GO:0019867">
    <property type="term" value="C:outer membrane"/>
    <property type="evidence" value="ECO:0007669"/>
    <property type="project" value="InterPro"/>
</dbReference>
<accession>A0A0W0XSM1</accession>
<comment type="caution">
    <text evidence="2">The sequence shown here is derived from an EMBL/GenBank/DDBJ whole genome shotgun (WGS) entry which is preliminary data.</text>
</comment>
<dbReference type="NCBIfam" id="TIGR02762">
    <property type="entry name" value="TraL_TIGR"/>
    <property type="match status" value="1"/>
</dbReference>
<dbReference type="Proteomes" id="UP000054618">
    <property type="component" value="Unassembled WGS sequence"/>
</dbReference>
<dbReference type="Pfam" id="PF07178">
    <property type="entry name" value="TraL"/>
    <property type="match status" value="1"/>
</dbReference>
<feature type="transmembrane region" description="Helical" evidence="1">
    <location>
        <begin position="65"/>
        <end position="83"/>
    </location>
</feature>
<sequence length="96" mass="10630">MSHNYTTFMLSEEPRIAGIPLTTGLPVYLLTGIGLLIGYAPQLFIIGAVLSLIMHFKFGGLPLRVLLGIIYWSLPHAMTSPIFRTFPNSAHRIYIG</sequence>
<organism evidence="2 3">
    <name type="scientific">Legionella quinlivanii</name>
    <dbReference type="NCBI Taxonomy" id="45073"/>
    <lineage>
        <taxon>Bacteria</taxon>
        <taxon>Pseudomonadati</taxon>
        <taxon>Pseudomonadota</taxon>
        <taxon>Gammaproteobacteria</taxon>
        <taxon>Legionellales</taxon>
        <taxon>Legionellaceae</taxon>
        <taxon>Legionella</taxon>
    </lineage>
</organism>
<keyword evidence="1" id="KW-1133">Transmembrane helix</keyword>
<dbReference type="STRING" id="45073.Lqui_2365"/>
<feature type="transmembrane region" description="Helical" evidence="1">
    <location>
        <begin position="27"/>
        <end position="53"/>
    </location>
</feature>
<dbReference type="AlphaFoldDB" id="A0A0W0XSM1"/>
<keyword evidence="1" id="KW-0812">Transmembrane</keyword>
<dbReference type="PATRIC" id="fig|45073.5.peg.2496"/>
<dbReference type="OrthoDB" id="5651788at2"/>
<name>A0A0W0XSM1_9GAMM</name>
<protein>
    <submittedName>
        <fullName evidence="2">Putative conjugative transfer protein TraL</fullName>
    </submittedName>
</protein>
<evidence type="ECO:0000313" key="2">
    <source>
        <dbReference type="EMBL" id="KTD47439.1"/>
    </source>
</evidence>
<evidence type="ECO:0000256" key="1">
    <source>
        <dbReference type="SAM" id="Phobius"/>
    </source>
</evidence>
<dbReference type="InterPro" id="IPR009838">
    <property type="entry name" value="T4SS_TraL"/>
</dbReference>
<reference evidence="2 3" key="1">
    <citation type="submission" date="2015-11" db="EMBL/GenBank/DDBJ databases">
        <title>Genomic analysis of 38 Legionella species identifies large and diverse effector repertoires.</title>
        <authorList>
            <person name="Burstein D."/>
            <person name="Amaro F."/>
            <person name="Zusman T."/>
            <person name="Lifshitz Z."/>
            <person name="Cohen O."/>
            <person name="Gilbert J.A."/>
            <person name="Pupko T."/>
            <person name="Shuman H.A."/>
            <person name="Segal G."/>
        </authorList>
    </citation>
    <scope>NUCLEOTIDE SEQUENCE [LARGE SCALE GENOMIC DNA]</scope>
    <source>
        <strain evidence="2 3">CDC#1442-AUS-E</strain>
    </source>
</reference>
<proteinExistence type="predicted"/>
<dbReference type="EMBL" id="LNYS01000020">
    <property type="protein sequence ID" value="KTD47439.1"/>
    <property type="molecule type" value="Genomic_DNA"/>
</dbReference>
<keyword evidence="1" id="KW-0472">Membrane</keyword>